<dbReference type="AlphaFoldDB" id="A0AAD7ZC19"/>
<protein>
    <submittedName>
        <fullName evidence="1">Uncharacterized protein</fullName>
    </submittedName>
</protein>
<reference evidence="1" key="2">
    <citation type="submission" date="2023-05" db="EMBL/GenBank/DDBJ databases">
        <authorList>
            <person name="Fouks B."/>
        </authorList>
    </citation>
    <scope>NUCLEOTIDE SEQUENCE</scope>
    <source>
        <strain evidence="1">Stay&amp;Tobe</strain>
        <tissue evidence="1">Testes</tissue>
    </source>
</reference>
<gene>
    <name evidence="1" type="ORF">L9F63_005681</name>
</gene>
<evidence type="ECO:0000313" key="2">
    <source>
        <dbReference type="Proteomes" id="UP001233999"/>
    </source>
</evidence>
<accession>A0AAD7ZC19</accession>
<dbReference type="Proteomes" id="UP001233999">
    <property type="component" value="Unassembled WGS sequence"/>
</dbReference>
<reference evidence="1" key="1">
    <citation type="journal article" date="2023" name="IScience">
        <title>Live-bearing cockroach genome reveals convergent evolutionary mechanisms linked to viviparity in insects and beyond.</title>
        <authorList>
            <person name="Fouks B."/>
            <person name="Harrison M.C."/>
            <person name="Mikhailova A.A."/>
            <person name="Marchal E."/>
            <person name="English S."/>
            <person name="Carruthers M."/>
            <person name="Jennings E.C."/>
            <person name="Chiamaka E.L."/>
            <person name="Frigard R.A."/>
            <person name="Pippel M."/>
            <person name="Attardo G.M."/>
            <person name="Benoit J.B."/>
            <person name="Bornberg-Bauer E."/>
            <person name="Tobe S.S."/>
        </authorList>
    </citation>
    <scope>NUCLEOTIDE SEQUENCE</scope>
    <source>
        <strain evidence="1">Stay&amp;Tobe</strain>
    </source>
</reference>
<evidence type="ECO:0000313" key="1">
    <source>
        <dbReference type="EMBL" id="KAJ9577761.1"/>
    </source>
</evidence>
<proteinExistence type="predicted"/>
<comment type="caution">
    <text evidence="1">The sequence shown here is derived from an EMBL/GenBank/DDBJ whole genome shotgun (WGS) entry which is preliminary data.</text>
</comment>
<dbReference type="EMBL" id="JASPKZ010009348">
    <property type="protein sequence ID" value="KAJ9577761.1"/>
    <property type="molecule type" value="Genomic_DNA"/>
</dbReference>
<keyword evidence="2" id="KW-1185">Reference proteome</keyword>
<organism evidence="1 2">
    <name type="scientific">Diploptera punctata</name>
    <name type="common">Pacific beetle cockroach</name>
    <dbReference type="NCBI Taxonomy" id="6984"/>
    <lineage>
        <taxon>Eukaryota</taxon>
        <taxon>Metazoa</taxon>
        <taxon>Ecdysozoa</taxon>
        <taxon>Arthropoda</taxon>
        <taxon>Hexapoda</taxon>
        <taxon>Insecta</taxon>
        <taxon>Pterygota</taxon>
        <taxon>Neoptera</taxon>
        <taxon>Polyneoptera</taxon>
        <taxon>Dictyoptera</taxon>
        <taxon>Blattodea</taxon>
        <taxon>Blaberoidea</taxon>
        <taxon>Blaberidae</taxon>
        <taxon>Diplopterinae</taxon>
        <taxon>Diploptera</taxon>
    </lineage>
</organism>
<name>A0AAD7ZC19_DIPPU</name>
<sequence>MSLTEPSSVDSHVSDVDLIFFNLTLSGSQFPAEVIVFILQYCGIYKMQMKTGSGDFESRDTRNIHHSSALNTTTSSLESTEGIIGIAEMPTCYFGYSNTFLLRVDRLACAVLVLILHGAAQLPPNRDDHSHNQQVCQFLDS</sequence>